<dbReference type="GO" id="GO:0004252">
    <property type="term" value="F:serine-type endopeptidase activity"/>
    <property type="evidence" value="ECO:0007669"/>
    <property type="project" value="UniProtKB-UniRule"/>
</dbReference>
<keyword evidence="8" id="KW-1185">Reference proteome</keyword>
<dbReference type="SUPFAM" id="SSF52743">
    <property type="entry name" value="Subtilisin-like"/>
    <property type="match status" value="1"/>
</dbReference>
<evidence type="ECO:0000259" key="6">
    <source>
        <dbReference type="Pfam" id="PF00082"/>
    </source>
</evidence>
<protein>
    <submittedName>
        <fullName evidence="7">S8 family peptidase</fullName>
    </submittedName>
</protein>
<dbReference type="PANTHER" id="PTHR43806:SF11">
    <property type="entry name" value="CEREVISIN-RELATED"/>
    <property type="match status" value="1"/>
</dbReference>
<feature type="active site" description="Charge relay system" evidence="5">
    <location>
        <position position="268"/>
    </location>
</feature>
<keyword evidence="4 5" id="KW-0720">Serine protease</keyword>
<reference evidence="8" key="1">
    <citation type="submission" date="2020-08" db="EMBL/GenBank/DDBJ databases">
        <title>Lacibacter sp. S13-6-6 genome sequencing.</title>
        <authorList>
            <person name="Jin L."/>
        </authorList>
    </citation>
    <scope>NUCLEOTIDE SEQUENCE [LARGE SCALE GENOMIC DNA]</scope>
    <source>
        <strain evidence="8">S13-6-6</strain>
    </source>
</reference>
<feature type="domain" description="Peptidase S8/S53" evidence="6">
    <location>
        <begin position="262"/>
        <end position="531"/>
    </location>
</feature>
<dbReference type="InterPro" id="IPR050131">
    <property type="entry name" value="Peptidase_S8_subtilisin-like"/>
</dbReference>
<dbReference type="PANTHER" id="PTHR43806">
    <property type="entry name" value="PEPTIDASE S8"/>
    <property type="match status" value="1"/>
</dbReference>
<dbReference type="AlphaFoldDB" id="A0A7G5XK50"/>
<evidence type="ECO:0000256" key="1">
    <source>
        <dbReference type="ARBA" id="ARBA00011073"/>
    </source>
</evidence>
<dbReference type="InterPro" id="IPR034074">
    <property type="entry name" value="Y4bN_pept_dom"/>
</dbReference>
<feature type="active site" description="Charge relay system" evidence="5">
    <location>
        <position position="497"/>
    </location>
</feature>
<organism evidence="7 8">
    <name type="scientific">Lacibacter sediminis</name>
    <dbReference type="NCBI Taxonomy" id="2760713"/>
    <lineage>
        <taxon>Bacteria</taxon>
        <taxon>Pseudomonadati</taxon>
        <taxon>Bacteroidota</taxon>
        <taxon>Chitinophagia</taxon>
        <taxon>Chitinophagales</taxon>
        <taxon>Chitinophagaceae</taxon>
        <taxon>Lacibacter</taxon>
    </lineage>
</organism>
<keyword evidence="2 5" id="KW-0645">Protease</keyword>
<name>A0A7G5XK50_9BACT</name>
<dbReference type="EMBL" id="CP060007">
    <property type="protein sequence ID" value="QNA45853.1"/>
    <property type="molecule type" value="Genomic_DNA"/>
</dbReference>
<evidence type="ECO:0000313" key="7">
    <source>
        <dbReference type="EMBL" id="QNA45853.1"/>
    </source>
</evidence>
<dbReference type="PROSITE" id="PS00138">
    <property type="entry name" value="SUBTILASE_SER"/>
    <property type="match status" value="1"/>
</dbReference>
<dbReference type="PROSITE" id="PS51892">
    <property type="entry name" value="SUBTILASE"/>
    <property type="match status" value="1"/>
</dbReference>
<dbReference type="CDD" id="cd04847">
    <property type="entry name" value="Peptidases_S8_Subtilisin_like_2"/>
    <property type="match status" value="1"/>
</dbReference>
<dbReference type="Pfam" id="PF00082">
    <property type="entry name" value="Peptidase_S8"/>
    <property type="match status" value="1"/>
</dbReference>
<dbReference type="KEGG" id="lacs:H4075_06575"/>
<dbReference type="InterPro" id="IPR023828">
    <property type="entry name" value="Peptidase_S8_Ser-AS"/>
</dbReference>
<dbReference type="Gene3D" id="3.40.50.200">
    <property type="entry name" value="Peptidase S8/S53 domain"/>
    <property type="match status" value="1"/>
</dbReference>
<evidence type="ECO:0000256" key="2">
    <source>
        <dbReference type="ARBA" id="ARBA00022670"/>
    </source>
</evidence>
<keyword evidence="3 5" id="KW-0378">Hydrolase</keyword>
<evidence type="ECO:0000313" key="8">
    <source>
        <dbReference type="Proteomes" id="UP000515344"/>
    </source>
</evidence>
<accession>A0A7G5XK50</accession>
<dbReference type="RefSeq" id="WP_182805268.1">
    <property type="nucleotide sequence ID" value="NZ_CP060007.1"/>
</dbReference>
<evidence type="ECO:0000256" key="3">
    <source>
        <dbReference type="ARBA" id="ARBA00022801"/>
    </source>
</evidence>
<dbReference type="InterPro" id="IPR000209">
    <property type="entry name" value="Peptidase_S8/S53_dom"/>
</dbReference>
<dbReference type="InterPro" id="IPR036852">
    <property type="entry name" value="Peptidase_S8/S53_dom_sf"/>
</dbReference>
<sequence length="789" mass="89128">MADKNLPIKFFEKRQKDEQATEGSGGGKLPEWVIQDRVVIRERSTYYRSVLASVSASLIKKVEEDNFLPSVIRLKLNDDAIAKSYRKDIAKLFNVDGKLNLIGFSSKDELLVKVDNADDLRYMSENFNAVEKEYYSPSVAIGISAIEDLTPYAPDVDVDLNQAEVLKVKLFNYHDHDLNSVLTRAFENYCKENSIDFQQTVYSADLNIYSVTNSTKDNLEELIEFDGVQSISEMPTFSLSLDELQEDNNLPVKKPEADKEYPIVGVLDTGIAKIPHLAPWIVKESHTNYVEDDINRSHGTFVAGVLVYGDELEGKNYTGFGECKLFEAIIYPDETKQKIYEHELIQQIREAISTYDHIKIWNLSLGTKTEADMHKFSDFAQTLDEIQEQHNVLVCKSAGNCGNFLRNAPRGRITCSADSVRSIVVGSIAHEKIDTDLAEKHYPSPFTRVGPGPSHLIKPDVVHFGGNAGMNARNELVKNCIKSFSTDGSIAHNVGTSFSTPRVSAIAAGLNHMISEAFNPLLLKALVIHSSKYPSEMALDISEKIRMAGFGLPANVKDILFNDPNEITLILQDTLEKGSFVNIMDFPYPQSMVDEEGYFYGEVTITLATSPILDASQGAEYCQSNMDVYFGSYDEKVDRDITLPHIKNPIKPEGNKNLLDEGIYSKRAVKNIDNKFTKERVLLAYGRKYQPVKKWVVSFDELTDTNRENFLKAPKQWYLKLQGVYRDFTEAMCEKQNITPKQEFCLIVTIRDTKKKGNIYNEVTQLLDTYSFIHKNIKIKEQVKIKLGN</sequence>
<proteinExistence type="inferred from homology"/>
<dbReference type="Proteomes" id="UP000515344">
    <property type="component" value="Chromosome"/>
</dbReference>
<evidence type="ECO:0000256" key="5">
    <source>
        <dbReference type="PROSITE-ProRule" id="PRU01240"/>
    </source>
</evidence>
<comment type="similarity">
    <text evidence="1 5">Belongs to the peptidase S8 family.</text>
</comment>
<feature type="active site" description="Charge relay system" evidence="5">
    <location>
        <position position="298"/>
    </location>
</feature>
<evidence type="ECO:0000256" key="4">
    <source>
        <dbReference type="ARBA" id="ARBA00022825"/>
    </source>
</evidence>
<dbReference type="GO" id="GO:0006508">
    <property type="term" value="P:proteolysis"/>
    <property type="evidence" value="ECO:0007669"/>
    <property type="project" value="UniProtKB-KW"/>
</dbReference>
<gene>
    <name evidence="7" type="ORF">H4075_06575</name>
</gene>